<dbReference type="InterPro" id="IPR001544">
    <property type="entry name" value="Aminotrans_IV"/>
</dbReference>
<evidence type="ECO:0000256" key="2">
    <source>
        <dbReference type="ARBA" id="ARBA00009320"/>
    </source>
</evidence>
<dbReference type="PANTHER" id="PTHR42743:SF11">
    <property type="entry name" value="AMINODEOXYCHORISMATE LYASE"/>
    <property type="match status" value="1"/>
</dbReference>
<evidence type="ECO:0000256" key="3">
    <source>
        <dbReference type="ARBA" id="ARBA00022898"/>
    </source>
</evidence>
<dbReference type="Pfam" id="PF01063">
    <property type="entry name" value="Aminotran_4"/>
    <property type="match status" value="1"/>
</dbReference>
<accession>A0A069RIH6</accession>
<dbReference type="InterPro" id="IPR018300">
    <property type="entry name" value="Aminotrans_IV_CS"/>
</dbReference>
<keyword evidence="3 5" id="KW-0663">Pyridoxal phosphate</keyword>
<reference evidence="6 7" key="1">
    <citation type="submission" date="2014-03" db="EMBL/GenBank/DDBJ databases">
        <title>Genome sequence of Clostridium litorale W6, DSM 5388.</title>
        <authorList>
            <person name="Poehlein A."/>
            <person name="Jagirdar A."/>
            <person name="Khonsari B."/>
            <person name="Chibani C.M."/>
            <person name="Gutierrez Gutierrez D.A."/>
            <person name="Davydova E."/>
            <person name="Alghaithi H.S."/>
            <person name="Nair K.P."/>
            <person name="Dhamotharan K."/>
            <person name="Chandran L."/>
            <person name="G W."/>
            <person name="Daniel R."/>
        </authorList>
    </citation>
    <scope>NUCLEOTIDE SEQUENCE [LARGE SCALE GENOMIC DNA]</scope>
    <source>
        <strain evidence="6 7">W6</strain>
    </source>
</reference>
<keyword evidence="6" id="KW-0032">Aminotransferase</keyword>
<dbReference type="CDD" id="cd00449">
    <property type="entry name" value="PLPDE_IV"/>
    <property type="match status" value="1"/>
</dbReference>
<evidence type="ECO:0000256" key="5">
    <source>
        <dbReference type="RuleBase" id="RU004516"/>
    </source>
</evidence>
<organism evidence="6 7">
    <name type="scientific">Peptoclostridium litorale DSM 5388</name>
    <dbReference type="NCBI Taxonomy" id="1121324"/>
    <lineage>
        <taxon>Bacteria</taxon>
        <taxon>Bacillati</taxon>
        <taxon>Bacillota</taxon>
        <taxon>Clostridia</taxon>
        <taxon>Peptostreptococcales</taxon>
        <taxon>Peptoclostridiaceae</taxon>
        <taxon>Peptoclostridium</taxon>
    </lineage>
</organism>
<comment type="cofactor">
    <cofactor evidence="1 5">
        <name>pyridoxal 5'-phosphate</name>
        <dbReference type="ChEBI" id="CHEBI:597326"/>
    </cofactor>
</comment>
<dbReference type="STRING" id="1121324.CLIT_2c01890"/>
<dbReference type="Gene3D" id="3.20.10.10">
    <property type="entry name" value="D-amino Acid Aminotransferase, subunit A, domain 2"/>
    <property type="match status" value="1"/>
</dbReference>
<comment type="similarity">
    <text evidence="2 4">Belongs to the class-IV pyridoxal-phosphate-dependent aminotransferase family.</text>
</comment>
<dbReference type="FunFam" id="3.20.10.10:FF:000002">
    <property type="entry name" value="D-alanine aminotransferase"/>
    <property type="match status" value="1"/>
</dbReference>
<proteinExistence type="inferred from homology"/>
<evidence type="ECO:0000313" key="7">
    <source>
        <dbReference type="Proteomes" id="UP000027946"/>
    </source>
</evidence>
<protein>
    <submittedName>
        <fullName evidence="6">Putative branched-chain-amino-acid aminotransferase IlvE</fullName>
        <ecNumber evidence="6">2.6.1.42</ecNumber>
    </submittedName>
</protein>
<dbReference type="GO" id="GO:0004084">
    <property type="term" value="F:branched-chain-amino-acid transaminase activity"/>
    <property type="evidence" value="ECO:0007669"/>
    <property type="project" value="UniProtKB-EC"/>
</dbReference>
<dbReference type="InterPro" id="IPR043131">
    <property type="entry name" value="BCAT-like_N"/>
</dbReference>
<dbReference type="SUPFAM" id="SSF56752">
    <property type="entry name" value="D-aminoacid aminotransferase-like PLP-dependent enzymes"/>
    <property type="match status" value="1"/>
</dbReference>
<keyword evidence="6" id="KW-0808">Transferase</keyword>
<dbReference type="AlphaFoldDB" id="A0A069RIH6"/>
<dbReference type="InterPro" id="IPR036038">
    <property type="entry name" value="Aminotransferase-like"/>
</dbReference>
<dbReference type="Gene3D" id="3.30.470.10">
    <property type="match status" value="1"/>
</dbReference>
<dbReference type="OrthoDB" id="9805628at2"/>
<dbReference type="EC" id="2.6.1.42" evidence="6"/>
<dbReference type="GO" id="GO:0005829">
    <property type="term" value="C:cytosol"/>
    <property type="evidence" value="ECO:0007669"/>
    <property type="project" value="TreeGrafter"/>
</dbReference>
<evidence type="ECO:0000256" key="4">
    <source>
        <dbReference type="RuleBase" id="RU004106"/>
    </source>
</evidence>
<dbReference type="RefSeq" id="WP_038261077.1">
    <property type="nucleotide sequence ID" value="NZ_FSRH01000001.1"/>
</dbReference>
<dbReference type="GO" id="GO:0008652">
    <property type="term" value="P:amino acid biosynthetic process"/>
    <property type="evidence" value="ECO:0007669"/>
    <property type="project" value="UniProtKB-ARBA"/>
</dbReference>
<dbReference type="Proteomes" id="UP000027946">
    <property type="component" value="Unassembled WGS sequence"/>
</dbReference>
<keyword evidence="7" id="KW-1185">Reference proteome</keyword>
<dbReference type="eggNOG" id="COG0115">
    <property type="taxonomic scope" value="Bacteria"/>
</dbReference>
<name>A0A069RIH6_PEPLI</name>
<dbReference type="PROSITE" id="PS00770">
    <property type="entry name" value="AA_TRANSFER_CLASS_4"/>
    <property type="match status" value="1"/>
</dbReference>
<evidence type="ECO:0000313" key="6">
    <source>
        <dbReference type="EMBL" id="KDR96583.1"/>
    </source>
</evidence>
<evidence type="ECO:0000256" key="1">
    <source>
        <dbReference type="ARBA" id="ARBA00001933"/>
    </source>
</evidence>
<dbReference type="InterPro" id="IPR043132">
    <property type="entry name" value="BCAT-like_C"/>
</dbReference>
<dbReference type="GO" id="GO:0046394">
    <property type="term" value="P:carboxylic acid biosynthetic process"/>
    <property type="evidence" value="ECO:0007669"/>
    <property type="project" value="UniProtKB-ARBA"/>
</dbReference>
<gene>
    <name evidence="6" type="primary">ilvE</name>
    <name evidence="6" type="ORF">CLIT_2c01890</name>
</gene>
<sequence>MKVFINGEFTDEGRAFISPFSPGFMYGYGVFETIKVCRGRAVFLKEHYDRLMKGLDFLNIQADLDLQGFCDICEKLMRENVVEDGFLKIMSFKGRGGSADIIIYTGKKVYVDEYERGFGICLADSRRNEYSKLCTVKSMNYAENIIQKERAAGLGFEEAIFLNTRGDICEGCISNIFWVKEGRMYTPSINCGILPGIAREKVIELCAAEGIEIMEGGFGIEDMEGADEIFITNSLMDIMPVNRFEDRTFSICDMEFTNSLIDMYRRKYYAD</sequence>
<dbReference type="EMBL" id="JJMM01000002">
    <property type="protein sequence ID" value="KDR96583.1"/>
    <property type="molecule type" value="Genomic_DNA"/>
</dbReference>
<dbReference type="PANTHER" id="PTHR42743">
    <property type="entry name" value="AMINO-ACID AMINOTRANSFERASE"/>
    <property type="match status" value="1"/>
</dbReference>
<comment type="caution">
    <text evidence="6">The sequence shown here is derived from an EMBL/GenBank/DDBJ whole genome shotgun (WGS) entry which is preliminary data.</text>
</comment>
<dbReference type="InterPro" id="IPR050571">
    <property type="entry name" value="Class-IV_PLP-Dep_Aminotrnsfr"/>
</dbReference>